<reference evidence="2 3" key="1">
    <citation type="submission" date="2024-09" db="EMBL/GenBank/DDBJ databases">
        <authorList>
            <person name="Sun Q."/>
            <person name="Mori K."/>
        </authorList>
    </citation>
    <scope>NUCLEOTIDE SEQUENCE [LARGE SCALE GENOMIC DNA]</scope>
    <source>
        <strain evidence="2 3">TBRC 0563</strain>
    </source>
</reference>
<evidence type="ECO:0000256" key="1">
    <source>
        <dbReference type="SAM" id="MobiDB-lite"/>
    </source>
</evidence>
<organism evidence="2 3">
    <name type="scientific">Actinoallomurus acaciae</name>
    <dbReference type="NCBI Taxonomy" id="502577"/>
    <lineage>
        <taxon>Bacteria</taxon>
        <taxon>Bacillati</taxon>
        <taxon>Actinomycetota</taxon>
        <taxon>Actinomycetes</taxon>
        <taxon>Streptosporangiales</taxon>
        <taxon>Thermomonosporaceae</taxon>
        <taxon>Actinoallomurus</taxon>
    </lineage>
</organism>
<dbReference type="EMBL" id="JBHLZP010000032">
    <property type="protein sequence ID" value="MFB9831928.1"/>
    <property type="molecule type" value="Genomic_DNA"/>
</dbReference>
<sequence length="80" mass="8747">MVARLRLKLVDDVRPTRGRGRLGFGRRLAAAHEGDDHAENRGDGERPVRRAKSSAITAGADRVPYVTATRIALRPVAKMS</sequence>
<dbReference type="RefSeq" id="WP_378197026.1">
    <property type="nucleotide sequence ID" value="NZ_JBHLZP010000032.1"/>
</dbReference>
<gene>
    <name evidence="2" type="ORF">ACFFNX_06975</name>
</gene>
<name>A0ABV5YA90_9ACTN</name>
<proteinExistence type="predicted"/>
<feature type="compositionally biased region" description="Basic and acidic residues" evidence="1">
    <location>
        <begin position="30"/>
        <end position="48"/>
    </location>
</feature>
<accession>A0ABV5YA90</accession>
<protein>
    <submittedName>
        <fullName evidence="2">Uncharacterized protein</fullName>
    </submittedName>
</protein>
<evidence type="ECO:0000313" key="3">
    <source>
        <dbReference type="Proteomes" id="UP001589627"/>
    </source>
</evidence>
<dbReference type="Proteomes" id="UP001589627">
    <property type="component" value="Unassembled WGS sequence"/>
</dbReference>
<keyword evidence="3" id="KW-1185">Reference proteome</keyword>
<feature type="region of interest" description="Disordered" evidence="1">
    <location>
        <begin position="24"/>
        <end position="54"/>
    </location>
</feature>
<evidence type="ECO:0000313" key="2">
    <source>
        <dbReference type="EMBL" id="MFB9831928.1"/>
    </source>
</evidence>
<comment type="caution">
    <text evidence="2">The sequence shown here is derived from an EMBL/GenBank/DDBJ whole genome shotgun (WGS) entry which is preliminary data.</text>
</comment>